<dbReference type="Proteomes" id="UP000245507">
    <property type="component" value="Unassembled WGS sequence"/>
</dbReference>
<organism evidence="2 3">
    <name type="scientific">Nocardioides silvaticus</name>
    <dbReference type="NCBI Taxonomy" id="2201891"/>
    <lineage>
        <taxon>Bacteria</taxon>
        <taxon>Bacillati</taxon>
        <taxon>Actinomycetota</taxon>
        <taxon>Actinomycetes</taxon>
        <taxon>Propionibacteriales</taxon>
        <taxon>Nocardioidaceae</taxon>
        <taxon>Nocardioides</taxon>
    </lineage>
</organism>
<evidence type="ECO:0000313" key="3">
    <source>
        <dbReference type="Proteomes" id="UP000245507"/>
    </source>
</evidence>
<sequence length="192" mass="21428">MTRLIYYTATTLDGFIADPDDSLDWLLRQDIDEQGPSNYDEFIKNIGAIVMGRTTYDWIRAHEPDKWYYDMPAWVMTSRDLEIPKVDGVKPDLRVASGSVREVYDDMVAAAGGKDLWVVGGGDLVGQFADERLLDEVIASIAPVTLGAGRPILPRRYDLELLEVEQNKAFVTARYRFVGPLKEDLPAADAAG</sequence>
<dbReference type="PANTHER" id="PTHR38011:SF11">
    <property type="entry name" value="2,5-DIAMINO-6-RIBOSYLAMINO-4(3H)-PYRIMIDINONE 5'-PHOSPHATE REDUCTASE"/>
    <property type="match status" value="1"/>
</dbReference>
<dbReference type="Gene3D" id="3.40.430.10">
    <property type="entry name" value="Dihydrofolate Reductase, subunit A"/>
    <property type="match status" value="1"/>
</dbReference>
<dbReference type="InterPro" id="IPR050765">
    <property type="entry name" value="Riboflavin_Biosynth_HTPR"/>
</dbReference>
<proteinExistence type="predicted"/>
<feature type="domain" description="Bacterial bifunctional deaminase-reductase C-terminal" evidence="1">
    <location>
        <begin position="4"/>
        <end position="165"/>
    </location>
</feature>
<keyword evidence="3" id="KW-1185">Reference proteome</keyword>
<reference evidence="2 3" key="1">
    <citation type="submission" date="2018-05" db="EMBL/GenBank/DDBJ databases">
        <title>Nocardioides silvaticus genome.</title>
        <authorList>
            <person name="Li C."/>
            <person name="Wang G."/>
        </authorList>
    </citation>
    <scope>NUCLEOTIDE SEQUENCE [LARGE SCALE GENOMIC DNA]</scope>
    <source>
        <strain evidence="2 3">CCTCC AB 2018079</strain>
    </source>
</reference>
<dbReference type="OrthoDB" id="3427770at2"/>
<dbReference type="InterPro" id="IPR024072">
    <property type="entry name" value="DHFR-like_dom_sf"/>
</dbReference>
<comment type="caution">
    <text evidence="2">The sequence shown here is derived from an EMBL/GenBank/DDBJ whole genome shotgun (WGS) entry which is preliminary data.</text>
</comment>
<dbReference type="RefSeq" id="WP_109696784.1">
    <property type="nucleotide sequence ID" value="NZ_QGDD01000010.1"/>
</dbReference>
<dbReference type="GO" id="GO:0008703">
    <property type="term" value="F:5-amino-6-(5-phosphoribosylamino)uracil reductase activity"/>
    <property type="evidence" value="ECO:0007669"/>
    <property type="project" value="InterPro"/>
</dbReference>
<accession>A0A316TAD6</accession>
<dbReference type="Pfam" id="PF01872">
    <property type="entry name" value="RibD_C"/>
    <property type="match status" value="1"/>
</dbReference>
<evidence type="ECO:0000313" key="2">
    <source>
        <dbReference type="EMBL" id="PWN01283.1"/>
    </source>
</evidence>
<protein>
    <submittedName>
        <fullName evidence="2">Deaminase</fullName>
    </submittedName>
</protein>
<gene>
    <name evidence="2" type="ORF">DJ010_19165</name>
</gene>
<dbReference type="PANTHER" id="PTHR38011">
    <property type="entry name" value="DIHYDROFOLATE REDUCTASE FAMILY PROTEIN (AFU_ORTHOLOGUE AFUA_8G06820)"/>
    <property type="match status" value="1"/>
</dbReference>
<evidence type="ECO:0000259" key="1">
    <source>
        <dbReference type="Pfam" id="PF01872"/>
    </source>
</evidence>
<dbReference type="InterPro" id="IPR002734">
    <property type="entry name" value="RibDG_C"/>
</dbReference>
<dbReference type="GO" id="GO:0009231">
    <property type="term" value="P:riboflavin biosynthetic process"/>
    <property type="evidence" value="ECO:0007669"/>
    <property type="project" value="InterPro"/>
</dbReference>
<dbReference type="SUPFAM" id="SSF53597">
    <property type="entry name" value="Dihydrofolate reductase-like"/>
    <property type="match status" value="1"/>
</dbReference>
<name>A0A316TAD6_9ACTN</name>
<dbReference type="AlphaFoldDB" id="A0A316TAD6"/>
<dbReference type="EMBL" id="QGDD01000010">
    <property type="protein sequence ID" value="PWN01283.1"/>
    <property type="molecule type" value="Genomic_DNA"/>
</dbReference>